<evidence type="ECO:0000256" key="7">
    <source>
        <dbReference type="RuleBase" id="RU004020"/>
    </source>
</evidence>
<feature type="region of interest" description="Disordered" evidence="8">
    <location>
        <begin position="239"/>
        <end position="278"/>
    </location>
</feature>
<reference evidence="10 11" key="1">
    <citation type="submission" date="2019-06" db="EMBL/GenBank/DDBJ databases">
        <title>Discovery of a novel chromosome fission-fusion reversal in muntjac.</title>
        <authorList>
            <person name="Mudd A.B."/>
            <person name="Bredeson J.V."/>
            <person name="Baum R."/>
            <person name="Hockemeyer D."/>
            <person name="Rokhsar D.S."/>
        </authorList>
    </citation>
    <scope>NUCLEOTIDE SEQUENCE [LARGE SCALE GENOMIC DNA]</scope>
    <source>
        <strain evidence="10">UCam_UCB_Mr</strain>
        <tissue evidence="10">Fibroblast cell line</tissue>
    </source>
</reference>
<dbReference type="Pfam" id="PF00447">
    <property type="entry name" value="HSF_DNA-bind"/>
    <property type="match status" value="1"/>
</dbReference>
<dbReference type="Proteomes" id="UP000326062">
    <property type="component" value="Unassembled WGS sequence"/>
</dbReference>
<dbReference type="FunFam" id="1.10.10.10:FF:000349">
    <property type="entry name" value="Heat shock transcription factor, Y-linked"/>
    <property type="match status" value="1"/>
</dbReference>
<dbReference type="PANTHER" id="PTHR10015">
    <property type="entry name" value="HEAT SHOCK TRANSCRIPTION FACTOR"/>
    <property type="match status" value="1"/>
</dbReference>
<gene>
    <name evidence="10" type="ORF">FD755_023996</name>
</gene>
<dbReference type="Gene3D" id="1.10.10.10">
    <property type="entry name" value="Winged helix-like DNA-binding domain superfamily/Winged helix DNA-binding domain"/>
    <property type="match status" value="1"/>
</dbReference>
<comment type="similarity">
    <text evidence="2 7">Belongs to the HSF family.</text>
</comment>
<keyword evidence="5" id="KW-0804">Transcription</keyword>
<evidence type="ECO:0000256" key="3">
    <source>
        <dbReference type="ARBA" id="ARBA00023015"/>
    </source>
</evidence>
<feature type="compositionally biased region" description="Polar residues" evidence="8">
    <location>
        <begin position="38"/>
        <end position="50"/>
    </location>
</feature>
<proteinExistence type="inferred from homology"/>
<dbReference type="SUPFAM" id="SSF46785">
    <property type="entry name" value="Winged helix' DNA-binding domain"/>
    <property type="match status" value="1"/>
</dbReference>
<keyword evidence="6" id="KW-0539">Nucleus</keyword>
<dbReference type="AlphaFoldDB" id="A0A5N3VXX0"/>
<keyword evidence="3" id="KW-0805">Transcription regulation</keyword>
<dbReference type="InterPro" id="IPR036388">
    <property type="entry name" value="WH-like_DNA-bd_sf"/>
</dbReference>
<evidence type="ECO:0000313" key="11">
    <source>
        <dbReference type="Proteomes" id="UP000326062"/>
    </source>
</evidence>
<evidence type="ECO:0000256" key="8">
    <source>
        <dbReference type="SAM" id="MobiDB-lite"/>
    </source>
</evidence>
<keyword evidence="11" id="KW-1185">Reference proteome</keyword>
<feature type="region of interest" description="Disordered" evidence="8">
    <location>
        <begin position="1"/>
        <end position="66"/>
    </location>
</feature>
<comment type="subcellular location">
    <subcellularLocation>
        <location evidence="1">Nucleus</location>
    </subcellularLocation>
</comment>
<evidence type="ECO:0000256" key="2">
    <source>
        <dbReference type="ARBA" id="ARBA00006403"/>
    </source>
</evidence>
<dbReference type="InterPro" id="IPR000232">
    <property type="entry name" value="HSF_DNA-bd"/>
</dbReference>
<evidence type="ECO:0000259" key="9">
    <source>
        <dbReference type="SMART" id="SM00415"/>
    </source>
</evidence>
<dbReference type="GO" id="GO:0043565">
    <property type="term" value="F:sequence-specific DNA binding"/>
    <property type="evidence" value="ECO:0007669"/>
    <property type="project" value="InterPro"/>
</dbReference>
<evidence type="ECO:0000256" key="1">
    <source>
        <dbReference type="ARBA" id="ARBA00004123"/>
    </source>
</evidence>
<dbReference type="SMART" id="SM00415">
    <property type="entry name" value="HSF"/>
    <property type="match status" value="1"/>
</dbReference>
<protein>
    <recommendedName>
        <fullName evidence="9">HSF-type DNA-binding domain-containing protein</fullName>
    </recommendedName>
</protein>
<dbReference type="PANTHER" id="PTHR10015:SF140">
    <property type="entry name" value="HEAT SHOCK TRANSCRIPTION FACTOR, X-LINKED MEMBER 3-RELATED"/>
    <property type="match status" value="1"/>
</dbReference>
<name>A0A5N3VXX0_MUNRE</name>
<evidence type="ECO:0000256" key="4">
    <source>
        <dbReference type="ARBA" id="ARBA00023125"/>
    </source>
</evidence>
<sequence length="338" mass="37019">MASQSSHEAHAARLVPSIDGEPASGDFCDSSPDLNGEQPESQDPSLQDNLPPQGLNPKTAKEEENNTILGLSFPRKLWRIVEDVAFTSACWNDEEDMVVIKVDLFQMEVLQRRGMDQIFETDSIKSFISELNLYGFSKICPSGHSAGKKMMMVYPNSNFQRDKPLLLQNIQRKGDPGTTAQPAATVATRHSPRLHHNQCTQEAGKKVQKGTPPAHRTPSWCSFVFSGLWSMDSVAGRAGRNHLPSKQGGHSGEGTSSNATSVPPATSGREVAGELPKSPPEYPDYDLVMALHKTCYSILMVALSVMAPNEAPEVEEERGEPSDYKCVLCEQVKDKPNP</sequence>
<keyword evidence="4" id="KW-0238">DNA-binding</keyword>
<accession>A0A5N3VXX0</accession>
<evidence type="ECO:0000256" key="6">
    <source>
        <dbReference type="ARBA" id="ARBA00023242"/>
    </source>
</evidence>
<organism evidence="10 11">
    <name type="scientific">Muntiacus reevesi</name>
    <name type="common">Reeves' muntjac</name>
    <name type="synonym">Cervus reevesi</name>
    <dbReference type="NCBI Taxonomy" id="9886"/>
    <lineage>
        <taxon>Eukaryota</taxon>
        <taxon>Metazoa</taxon>
        <taxon>Chordata</taxon>
        <taxon>Craniata</taxon>
        <taxon>Vertebrata</taxon>
        <taxon>Euteleostomi</taxon>
        <taxon>Mammalia</taxon>
        <taxon>Eutheria</taxon>
        <taxon>Laurasiatheria</taxon>
        <taxon>Artiodactyla</taxon>
        <taxon>Ruminantia</taxon>
        <taxon>Pecora</taxon>
        <taxon>Cervidae</taxon>
        <taxon>Muntiacinae</taxon>
        <taxon>Muntiacus</taxon>
    </lineage>
</organism>
<feature type="domain" description="HSF-type DNA-binding" evidence="9">
    <location>
        <begin position="70"/>
        <end position="173"/>
    </location>
</feature>
<feature type="compositionally biased region" description="Polar residues" evidence="8">
    <location>
        <begin position="253"/>
        <end position="264"/>
    </location>
</feature>
<dbReference type="GO" id="GO:0003700">
    <property type="term" value="F:DNA-binding transcription factor activity"/>
    <property type="evidence" value="ECO:0007669"/>
    <property type="project" value="InterPro"/>
</dbReference>
<comment type="caution">
    <text evidence="10">The sequence shown here is derived from an EMBL/GenBank/DDBJ whole genome shotgun (WGS) entry which is preliminary data.</text>
</comment>
<dbReference type="GO" id="GO:0005634">
    <property type="term" value="C:nucleus"/>
    <property type="evidence" value="ECO:0007669"/>
    <property type="project" value="UniProtKB-SubCell"/>
</dbReference>
<feature type="region of interest" description="Disordered" evidence="8">
    <location>
        <begin position="172"/>
        <end position="215"/>
    </location>
</feature>
<evidence type="ECO:0000256" key="5">
    <source>
        <dbReference type="ARBA" id="ARBA00023163"/>
    </source>
</evidence>
<evidence type="ECO:0000313" key="10">
    <source>
        <dbReference type="EMBL" id="KAB0353297.1"/>
    </source>
</evidence>
<dbReference type="EMBL" id="VCEB01001252">
    <property type="protein sequence ID" value="KAB0353297.1"/>
    <property type="molecule type" value="Genomic_DNA"/>
</dbReference>
<dbReference type="InterPro" id="IPR036390">
    <property type="entry name" value="WH_DNA-bd_sf"/>
</dbReference>